<proteinExistence type="predicted"/>
<keyword evidence="1" id="KW-0472">Membrane</keyword>
<reference evidence="3" key="1">
    <citation type="journal article" date="2017" name="Nature">
        <title>The sunflower genome provides insights into oil metabolism, flowering and Asterid evolution.</title>
        <authorList>
            <person name="Badouin H."/>
            <person name="Gouzy J."/>
            <person name="Grassa C.J."/>
            <person name="Murat F."/>
            <person name="Staton S.E."/>
            <person name="Cottret L."/>
            <person name="Lelandais-Briere C."/>
            <person name="Owens G.L."/>
            <person name="Carrere S."/>
            <person name="Mayjonade B."/>
            <person name="Legrand L."/>
            <person name="Gill N."/>
            <person name="Kane N.C."/>
            <person name="Bowers J.E."/>
            <person name="Hubner S."/>
            <person name="Bellec A."/>
            <person name="Berard A."/>
            <person name="Berges H."/>
            <person name="Blanchet N."/>
            <person name="Boniface M.C."/>
            <person name="Brunel D."/>
            <person name="Catrice O."/>
            <person name="Chaidir N."/>
            <person name="Claudel C."/>
            <person name="Donnadieu C."/>
            <person name="Faraut T."/>
            <person name="Fievet G."/>
            <person name="Helmstetter N."/>
            <person name="King M."/>
            <person name="Knapp S.J."/>
            <person name="Lai Z."/>
            <person name="Le Paslier M.C."/>
            <person name="Lippi Y."/>
            <person name="Lorenzon L."/>
            <person name="Mandel J.R."/>
            <person name="Marage G."/>
            <person name="Marchand G."/>
            <person name="Marquand E."/>
            <person name="Bret-Mestries E."/>
            <person name="Morien E."/>
            <person name="Nambeesan S."/>
            <person name="Nguyen T."/>
            <person name="Pegot-Espagnet P."/>
            <person name="Pouilly N."/>
            <person name="Raftis F."/>
            <person name="Sallet E."/>
            <person name="Schiex T."/>
            <person name="Thomas J."/>
            <person name="Vandecasteele C."/>
            <person name="Vares D."/>
            <person name="Vear F."/>
            <person name="Vautrin S."/>
            <person name="Crespi M."/>
            <person name="Mangin B."/>
            <person name="Burke J.M."/>
            <person name="Salse J."/>
            <person name="Munos S."/>
            <person name="Vincourt P."/>
            <person name="Rieseberg L.H."/>
            <person name="Langlade N.B."/>
        </authorList>
    </citation>
    <scope>NUCLEOTIDE SEQUENCE [LARGE SCALE GENOMIC DNA]</scope>
    <source>
        <strain evidence="3">cv. SF193</strain>
    </source>
</reference>
<evidence type="ECO:0000313" key="3">
    <source>
        <dbReference type="Proteomes" id="UP000215914"/>
    </source>
</evidence>
<sequence>MYSSLARVLQYMPIYHQQSTTNSGSRFVTFFKIICSRPNIQHIILLLLLLYVFSYFLDGDIYKCR</sequence>
<dbReference type="AlphaFoldDB" id="A0A251SKG8"/>
<keyword evidence="1" id="KW-1133">Transmembrane helix</keyword>
<dbReference type="Proteomes" id="UP000215914">
    <property type="component" value="Chromosome 14"/>
</dbReference>
<evidence type="ECO:0000256" key="1">
    <source>
        <dbReference type="SAM" id="Phobius"/>
    </source>
</evidence>
<evidence type="ECO:0000313" key="2">
    <source>
        <dbReference type="EMBL" id="OTF97970.1"/>
    </source>
</evidence>
<dbReference type="InParanoid" id="A0A251SKG8"/>
<protein>
    <submittedName>
        <fullName evidence="2">Uncharacterized protein</fullName>
    </submittedName>
</protein>
<name>A0A251SKG8_HELAN</name>
<organism evidence="2 3">
    <name type="scientific">Helianthus annuus</name>
    <name type="common">Common sunflower</name>
    <dbReference type="NCBI Taxonomy" id="4232"/>
    <lineage>
        <taxon>Eukaryota</taxon>
        <taxon>Viridiplantae</taxon>
        <taxon>Streptophyta</taxon>
        <taxon>Embryophyta</taxon>
        <taxon>Tracheophyta</taxon>
        <taxon>Spermatophyta</taxon>
        <taxon>Magnoliopsida</taxon>
        <taxon>eudicotyledons</taxon>
        <taxon>Gunneridae</taxon>
        <taxon>Pentapetalae</taxon>
        <taxon>asterids</taxon>
        <taxon>campanulids</taxon>
        <taxon>Asterales</taxon>
        <taxon>Asteraceae</taxon>
        <taxon>Asteroideae</taxon>
        <taxon>Heliantheae alliance</taxon>
        <taxon>Heliantheae</taxon>
        <taxon>Helianthus</taxon>
    </lineage>
</organism>
<feature type="transmembrane region" description="Helical" evidence="1">
    <location>
        <begin position="40"/>
        <end position="57"/>
    </location>
</feature>
<gene>
    <name evidence="2" type="ORF">HannXRQ_Chr14g0440501</name>
</gene>
<dbReference type="EMBL" id="CM007903">
    <property type="protein sequence ID" value="OTF97970.1"/>
    <property type="molecule type" value="Genomic_DNA"/>
</dbReference>
<keyword evidence="1" id="KW-0812">Transmembrane</keyword>
<accession>A0A251SKG8</accession>
<keyword evidence="3" id="KW-1185">Reference proteome</keyword>